<reference evidence="1 2" key="1">
    <citation type="submission" date="2019-05" db="EMBL/GenBank/DDBJ databases">
        <title>Another draft genome of Portunus trituberculatus and its Hox gene families provides insights of decapod evolution.</title>
        <authorList>
            <person name="Jeong J.-H."/>
            <person name="Song I."/>
            <person name="Kim S."/>
            <person name="Choi T."/>
            <person name="Kim D."/>
            <person name="Ryu S."/>
            <person name="Kim W."/>
        </authorList>
    </citation>
    <scope>NUCLEOTIDE SEQUENCE [LARGE SCALE GENOMIC DNA]</scope>
    <source>
        <tissue evidence="1">Muscle</tissue>
    </source>
</reference>
<dbReference type="AlphaFoldDB" id="A0A5B7JBV4"/>
<sequence length="124" mass="13598">MTSSLQPARELATKWVFIFVAFASFPLLHKKKNPLCLVVNVAAGVRLSLSLSLSLSHNKAHNNVRHTDSSTGLDTRGDTTPLLYYCLAETCRGMPGDRDVAREAAAITLLLLVFGLKMLESVKR</sequence>
<keyword evidence="2" id="KW-1185">Reference proteome</keyword>
<name>A0A5B7JBV4_PORTR</name>
<protein>
    <submittedName>
        <fullName evidence="1">Uncharacterized protein</fullName>
    </submittedName>
</protein>
<comment type="caution">
    <text evidence="1">The sequence shown here is derived from an EMBL/GenBank/DDBJ whole genome shotgun (WGS) entry which is preliminary data.</text>
</comment>
<accession>A0A5B7JBV4</accession>
<dbReference type="Proteomes" id="UP000324222">
    <property type="component" value="Unassembled WGS sequence"/>
</dbReference>
<evidence type="ECO:0000313" key="1">
    <source>
        <dbReference type="EMBL" id="MPC89834.1"/>
    </source>
</evidence>
<evidence type="ECO:0000313" key="2">
    <source>
        <dbReference type="Proteomes" id="UP000324222"/>
    </source>
</evidence>
<dbReference type="EMBL" id="VSRR010082344">
    <property type="protein sequence ID" value="MPC89834.1"/>
    <property type="molecule type" value="Genomic_DNA"/>
</dbReference>
<gene>
    <name evidence="1" type="ORF">E2C01_084794</name>
</gene>
<organism evidence="1 2">
    <name type="scientific">Portunus trituberculatus</name>
    <name type="common">Swimming crab</name>
    <name type="synonym">Neptunus trituberculatus</name>
    <dbReference type="NCBI Taxonomy" id="210409"/>
    <lineage>
        <taxon>Eukaryota</taxon>
        <taxon>Metazoa</taxon>
        <taxon>Ecdysozoa</taxon>
        <taxon>Arthropoda</taxon>
        <taxon>Crustacea</taxon>
        <taxon>Multicrustacea</taxon>
        <taxon>Malacostraca</taxon>
        <taxon>Eumalacostraca</taxon>
        <taxon>Eucarida</taxon>
        <taxon>Decapoda</taxon>
        <taxon>Pleocyemata</taxon>
        <taxon>Brachyura</taxon>
        <taxon>Eubrachyura</taxon>
        <taxon>Portunoidea</taxon>
        <taxon>Portunidae</taxon>
        <taxon>Portuninae</taxon>
        <taxon>Portunus</taxon>
    </lineage>
</organism>
<proteinExistence type="predicted"/>